<dbReference type="Pfam" id="PF02132">
    <property type="entry name" value="RecR_ZnF"/>
    <property type="match status" value="1"/>
</dbReference>
<feature type="zinc finger region" description="C4-type" evidence="7">
    <location>
        <begin position="57"/>
        <end position="72"/>
    </location>
</feature>
<comment type="similarity">
    <text evidence="7">Belongs to the RecR family.</text>
</comment>
<evidence type="ECO:0000259" key="8">
    <source>
        <dbReference type="PROSITE" id="PS50880"/>
    </source>
</evidence>
<dbReference type="EMBL" id="BMXR01000007">
    <property type="protein sequence ID" value="GGX61080.1"/>
    <property type="molecule type" value="Genomic_DNA"/>
</dbReference>
<dbReference type="SMART" id="SM00493">
    <property type="entry name" value="TOPRIM"/>
    <property type="match status" value="1"/>
</dbReference>
<dbReference type="CDD" id="cd01025">
    <property type="entry name" value="TOPRIM_recR"/>
    <property type="match status" value="1"/>
</dbReference>
<dbReference type="InterPro" id="IPR000093">
    <property type="entry name" value="DNA_Rcmb_RecR"/>
</dbReference>
<evidence type="ECO:0000256" key="7">
    <source>
        <dbReference type="HAMAP-Rule" id="MF_00017"/>
    </source>
</evidence>
<accession>A0A918NBV6</accession>
<dbReference type="GO" id="GO:0006310">
    <property type="term" value="P:DNA recombination"/>
    <property type="evidence" value="ECO:0007669"/>
    <property type="project" value="UniProtKB-UniRule"/>
</dbReference>
<dbReference type="SUPFAM" id="SSF111304">
    <property type="entry name" value="Recombination protein RecR"/>
    <property type="match status" value="1"/>
</dbReference>
<evidence type="ECO:0000256" key="4">
    <source>
        <dbReference type="ARBA" id="ARBA00022833"/>
    </source>
</evidence>
<gene>
    <name evidence="7 9" type="primary">recR</name>
    <name evidence="9" type="ORF">GCM10007392_31380</name>
</gene>
<name>A0A918NBV6_9GAMM</name>
<dbReference type="InterPro" id="IPR034137">
    <property type="entry name" value="TOPRIM_RecR"/>
</dbReference>
<dbReference type="Pfam" id="PF13662">
    <property type="entry name" value="Toprim_4"/>
    <property type="match status" value="1"/>
</dbReference>
<evidence type="ECO:0000256" key="1">
    <source>
        <dbReference type="ARBA" id="ARBA00022723"/>
    </source>
</evidence>
<dbReference type="RefSeq" id="WP_189610339.1">
    <property type="nucleotide sequence ID" value="NZ_BMXR01000007.1"/>
</dbReference>
<dbReference type="Proteomes" id="UP000626148">
    <property type="component" value="Unassembled WGS sequence"/>
</dbReference>
<dbReference type="Gene3D" id="1.10.8.420">
    <property type="entry name" value="RecR Domain 1"/>
    <property type="match status" value="1"/>
</dbReference>
<dbReference type="PROSITE" id="PS01300">
    <property type="entry name" value="RECR"/>
    <property type="match status" value="1"/>
</dbReference>
<evidence type="ECO:0000313" key="10">
    <source>
        <dbReference type="Proteomes" id="UP000626148"/>
    </source>
</evidence>
<dbReference type="InterPro" id="IPR006171">
    <property type="entry name" value="TOPRIM_dom"/>
</dbReference>
<keyword evidence="1 7" id="KW-0479">Metal-binding</keyword>
<dbReference type="GO" id="GO:0008270">
    <property type="term" value="F:zinc ion binding"/>
    <property type="evidence" value="ECO:0007669"/>
    <property type="project" value="UniProtKB-KW"/>
</dbReference>
<dbReference type="GO" id="GO:0003677">
    <property type="term" value="F:DNA binding"/>
    <property type="evidence" value="ECO:0007669"/>
    <property type="project" value="UniProtKB-UniRule"/>
</dbReference>
<evidence type="ECO:0000256" key="3">
    <source>
        <dbReference type="ARBA" id="ARBA00022771"/>
    </source>
</evidence>
<comment type="function">
    <text evidence="7">May play a role in DNA repair. It seems to be involved in an RecBC-independent recombinational process of DNA repair. It may act with RecF and RecO.</text>
</comment>
<proteinExistence type="inferred from homology"/>
<dbReference type="NCBIfam" id="TIGR00615">
    <property type="entry name" value="recR"/>
    <property type="match status" value="1"/>
</dbReference>
<sequence>MSFTPLTEQLIEALQVLPGVGSRSAERMALQLLERDRTGAESLTRALRSALDGVRQCERCRALSESELCTLCSDDDRDHSLICVVETPQDREAIELSGGFRGDYFILQGHLSPIDGIGPEELGIPQLIDRVRDGGIQEVVLATNATMEGEATAHYLIEQLGPLGTAVSRLAQGVSRGELGRVDSGTLSHALTDRKQVSFEHD</sequence>
<organism evidence="9 10">
    <name type="scientific">Saccharospirillum salsuginis</name>
    <dbReference type="NCBI Taxonomy" id="418750"/>
    <lineage>
        <taxon>Bacteria</taxon>
        <taxon>Pseudomonadati</taxon>
        <taxon>Pseudomonadota</taxon>
        <taxon>Gammaproteobacteria</taxon>
        <taxon>Oceanospirillales</taxon>
        <taxon>Saccharospirillaceae</taxon>
        <taxon>Saccharospirillum</taxon>
    </lineage>
</organism>
<reference evidence="9" key="2">
    <citation type="submission" date="2020-09" db="EMBL/GenBank/DDBJ databases">
        <authorList>
            <person name="Sun Q."/>
            <person name="Kim S."/>
        </authorList>
    </citation>
    <scope>NUCLEOTIDE SEQUENCE</scope>
    <source>
        <strain evidence="9">KCTC 22169</strain>
    </source>
</reference>
<evidence type="ECO:0000313" key="9">
    <source>
        <dbReference type="EMBL" id="GGX61080.1"/>
    </source>
</evidence>
<dbReference type="AlphaFoldDB" id="A0A918NBV6"/>
<evidence type="ECO:0000256" key="2">
    <source>
        <dbReference type="ARBA" id="ARBA00022763"/>
    </source>
</evidence>
<evidence type="ECO:0000256" key="5">
    <source>
        <dbReference type="ARBA" id="ARBA00023172"/>
    </source>
</evidence>
<dbReference type="PROSITE" id="PS50880">
    <property type="entry name" value="TOPRIM"/>
    <property type="match status" value="1"/>
</dbReference>
<dbReference type="Gene3D" id="3.40.1360.10">
    <property type="match status" value="1"/>
</dbReference>
<dbReference type="InterPro" id="IPR023627">
    <property type="entry name" value="Rcmb_RecR"/>
</dbReference>
<dbReference type="GO" id="GO:0006281">
    <property type="term" value="P:DNA repair"/>
    <property type="evidence" value="ECO:0007669"/>
    <property type="project" value="UniProtKB-UniRule"/>
</dbReference>
<dbReference type="PANTHER" id="PTHR30446:SF0">
    <property type="entry name" value="RECOMBINATION PROTEIN RECR"/>
    <property type="match status" value="1"/>
</dbReference>
<dbReference type="Pfam" id="PF21176">
    <property type="entry name" value="RecR_HhH"/>
    <property type="match status" value="1"/>
</dbReference>
<comment type="caution">
    <text evidence="9">The sequence shown here is derived from an EMBL/GenBank/DDBJ whole genome shotgun (WGS) entry which is preliminary data.</text>
</comment>
<evidence type="ECO:0000256" key="6">
    <source>
        <dbReference type="ARBA" id="ARBA00023204"/>
    </source>
</evidence>
<protein>
    <recommendedName>
        <fullName evidence="7">Recombination protein RecR</fullName>
    </recommendedName>
</protein>
<keyword evidence="6 7" id="KW-0234">DNA repair</keyword>
<reference evidence="9" key="1">
    <citation type="journal article" date="2014" name="Int. J. Syst. Evol. Microbiol.">
        <title>Complete genome sequence of Corynebacterium casei LMG S-19264T (=DSM 44701T), isolated from a smear-ripened cheese.</title>
        <authorList>
            <consortium name="US DOE Joint Genome Institute (JGI-PGF)"/>
            <person name="Walter F."/>
            <person name="Albersmeier A."/>
            <person name="Kalinowski J."/>
            <person name="Ruckert C."/>
        </authorList>
    </citation>
    <scope>NUCLEOTIDE SEQUENCE</scope>
    <source>
        <strain evidence="9">KCTC 22169</strain>
    </source>
</reference>
<keyword evidence="4 7" id="KW-0862">Zinc</keyword>
<keyword evidence="2 7" id="KW-0227">DNA damage</keyword>
<dbReference type="HAMAP" id="MF_00017">
    <property type="entry name" value="RecR"/>
    <property type="match status" value="1"/>
</dbReference>
<keyword evidence="5 7" id="KW-0233">DNA recombination</keyword>
<feature type="domain" description="Toprim" evidence="8">
    <location>
        <begin position="80"/>
        <end position="175"/>
    </location>
</feature>
<dbReference type="PANTHER" id="PTHR30446">
    <property type="entry name" value="RECOMBINATION PROTEIN RECR"/>
    <property type="match status" value="1"/>
</dbReference>
<dbReference type="InterPro" id="IPR015967">
    <property type="entry name" value="Rcmb_RecR_Znf"/>
</dbReference>
<keyword evidence="10" id="KW-1185">Reference proteome</keyword>
<keyword evidence="3 7" id="KW-0863">Zinc-finger</keyword>